<feature type="compositionally biased region" description="Basic and acidic residues" evidence="1">
    <location>
        <begin position="444"/>
        <end position="468"/>
    </location>
</feature>
<sequence length="541" mass="61956">MVNNLKNIFNSGRNKNKVGMQIPAWMITDEMKLIEHYKMYAESQLMPTTEKDDEMILQDMLQISLAEQKSHEEQETRENVALVYENLAAEEIENLVEESENVDNISSPRHDNTSIFDTRLEPMSDKESPVVEIVQEKEEKTTKDTEVEPDIVIPVNVDDEEDEITNEVFELRRKVKGKNVEESRISPIPSLTRSPRNLSTLVSSDTEKLQELTITHPTPSSGSSVPKLTKTNRLLSLIKAKPNRFKRYKTFFHELQGRYGYLFAHLKKRFMPRTLIDQLADSLHDVMMETLPSLVKEKVIEQVKKEVPAQIQNQVPVYLAEGLILERKTTKEETKRLISKAILQERGHMQAHISSQIQNAIDNAIPSLVDASVPNYMSCHILHVHPAHVQSSFVPEQQHQLYLAMKADPLLQQQDIVIWLALQMKFEKTQVPYTACRPFAVRIRDQDDPHDDAHPEGENSTKRQKTSEYEAYISGESSSGQDNVEEPGPSTSGNQEQDDEFDFWTDSYASDDDKIPTNQVSQDIMEEISLTIDEVKLKKMG</sequence>
<feature type="region of interest" description="Disordered" evidence="1">
    <location>
        <begin position="444"/>
        <end position="521"/>
    </location>
</feature>
<comment type="caution">
    <text evidence="2">The sequence shown here is derived from an EMBL/GenBank/DDBJ whole genome shotgun (WGS) entry which is preliminary data.</text>
</comment>
<dbReference type="Proteomes" id="UP001151760">
    <property type="component" value="Unassembled WGS sequence"/>
</dbReference>
<reference evidence="2" key="1">
    <citation type="journal article" date="2022" name="Int. J. Mol. Sci.">
        <title>Draft Genome of Tanacetum Coccineum: Genomic Comparison of Closely Related Tanacetum-Family Plants.</title>
        <authorList>
            <person name="Yamashiro T."/>
            <person name="Shiraishi A."/>
            <person name="Nakayama K."/>
            <person name="Satake H."/>
        </authorList>
    </citation>
    <scope>NUCLEOTIDE SEQUENCE</scope>
</reference>
<name>A0ABQ4X0H8_9ASTR</name>
<evidence type="ECO:0000313" key="3">
    <source>
        <dbReference type="Proteomes" id="UP001151760"/>
    </source>
</evidence>
<proteinExistence type="predicted"/>
<gene>
    <name evidence="2" type="ORF">Tco_0653477</name>
</gene>
<evidence type="ECO:0000256" key="1">
    <source>
        <dbReference type="SAM" id="MobiDB-lite"/>
    </source>
</evidence>
<organism evidence="2 3">
    <name type="scientific">Tanacetum coccineum</name>
    <dbReference type="NCBI Taxonomy" id="301880"/>
    <lineage>
        <taxon>Eukaryota</taxon>
        <taxon>Viridiplantae</taxon>
        <taxon>Streptophyta</taxon>
        <taxon>Embryophyta</taxon>
        <taxon>Tracheophyta</taxon>
        <taxon>Spermatophyta</taxon>
        <taxon>Magnoliopsida</taxon>
        <taxon>eudicotyledons</taxon>
        <taxon>Gunneridae</taxon>
        <taxon>Pentapetalae</taxon>
        <taxon>asterids</taxon>
        <taxon>campanulids</taxon>
        <taxon>Asterales</taxon>
        <taxon>Asteraceae</taxon>
        <taxon>Asteroideae</taxon>
        <taxon>Anthemideae</taxon>
        <taxon>Anthemidinae</taxon>
        <taxon>Tanacetum</taxon>
    </lineage>
</organism>
<reference evidence="2" key="2">
    <citation type="submission" date="2022-01" db="EMBL/GenBank/DDBJ databases">
        <authorList>
            <person name="Yamashiro T."/>
            <person name="Shiraishi A."/>
            <person name="Satake H."/>
            <person name="Nakayama K."/>
        </authorList>
    </citation>
    <scope>NUCLEOTIDE SEQUENCE</scope>
</reference>
<evidence type="ECO:0000313" key="2">
    <source>
        <dbReference type="EMBL" id="GJS58693.1"/>
    </source>
</evidence>
<protein>
    <submittedName>
        <fullName evidence="2">Uncharacterized protein</fullName>
    </submittedName>
</protein>
<keyword evidence="3" id="KW-1185">Reference proteome</keyword>
<dbReference type="EMBL" id="BQNB010009097">
    <property type="protein sequence ID" value="GJS58693.1"/>
    <property type="molecule type" value="Genomic_DNA"/>
</dbReference>
<accession>A0ABQ4X0H8</accession>